<protein>
    <submittedName>
        <fullName evidence="7">Putative siderophore-binding lipoprotein YfiY</fullName>
    </submittedName>
</protein>
<dbReference type="InterPro" id="IPR051313">
    <property type="entry name" value="Bact_iron-sidero_bind"/>
</dbReference>
<dbReference type="Pfam" id="PF01497">
    <property type="entry name" value="Peripla_BP_2"/>
    <property type="match status" value="1"/>
</dbReference>
<evidence type="ECO:0000313" key="8">
    <source>
        <dbReference type="Proteomes" id="UP000461670"/>
    </source>
</evidence>
<comment type="similarity">
    <text evidence="2">Belongs to the bacterial solute-binding protein 8 family.</text>
</comment>
<dbReference type="GO" id="GO:1901678">
    <property type="term" value="P:iron coordination entity transport"/>
    <property type="evidence" value="ECO:0007669"/>
    <property type="project" value="UniProtKB-ARBA"/>
</dbReference>
<name>A0A7V8JQ80_9BURK</name>
<dbReference type="GO" id="GO:0030288">
    <property type="term" value="C:outer membrane-bounded periplasmic space"/>
    <property type="evidence" value="ECO:0007669"/>
    <property type="project" value="TreeGrafter"/>
</dbReference>
<dbReference type="PANTHER" id="PTHR30532">
    <property type="entry name" value="IRON III DICITRATE-BINDING PERIPLASMIC PROTEIN"/>
    <property type="match status" value="1"/>
</dbReference>
<dbReference type="PROSITE" id="PS50983">
    <property type="entry name" value="FE_B12_PBP"/>
    <property type="match status" value="1"/>
</dbReference>
<evidence type="ECO:0000256" key="1">
    <source>
        <dbReference type="ARBA" id="ARBA00004196"/>
    </source>
</evidence>
<keyword evidence="3" id="KW-0813">Transport</keyword>
<dbReference type="EMBL" id="WNDQ01000031">
    <property type="protein sequence ID" value="KAF1020729.1"/>
    <property type="molecule type" value="Genomic_DNA"/>
</dbReference>
<evidence type="ECO:0000256" key="4">
    <source>
        <dbReference type="ARBA" id="ARBA00022496"/>
    </source>
</evidence>
<evidence type="ECO:0000256" key="5">
    <source>
        <dbReference type="ARBA" id="ARBA00022729"/>
    </source>
</evidence>
<feature type="domain" description="Fe/B12 periplasmic-binding" evidence="6">
    <location>
        <begin position="1"/>
        <end position="147"/>
    </location>
</feature>
<evidence type="ECO:0000256" key="2">
    <source>
        <dbReference type="ARBA" id="ARBA00008814"/>
    </source>
</evidence>
<keyword evidence="5" id="KW-0732">Signal</keyword>
<gene>
    <name evidence="7" type="primary">yfiY_2</name>
    <name evidence="7" type="ORF">GAK30_02332</name>
</gene>
<evidence type="ECO:0000256" key="3">
    <source>
        <dbReference type="ARBA" id="ARBA00022448"/>
    </source>
</evidence>
<dbReference type="Gene3D" id="3.40.50.1980">
    <property type="entry name" value="Nitrogenase molybdenum iron protein domain"/>
    <property type="match status" value="1"/>
</dbReference>
<dbReference type="Proteomes" id="UP000461670">
    <property type="component" value="Unassembled WGS sequence"/>
</dbReference>
<keyword evidence="4" id="KW-0406">Ion transport</keyword>
<evidence type="ECO:0000259" key="6">
    <source>
        <dbReference type="PROSITE" id="PS50983"/>
    </source>
</evidence>
<dbReference type="InterPro" id="IPR002491">
    <property type="entry name" value="ABC_transptr_periplasmic_BD"/>
</dbReference>
<comment type="subcellular location">
    <subcellularLocation>
        <location evidence="1">Cell envelope</location>
    </subcellularLocation>
</comment>
<keyword evidence="7" id="KW-0449">Lipoprotein</keyword>
<dbReference type="SUPFAM" id="SSF53807">
    <property type="entry name" value="Helical backbone' metal receptor"/>
    <property type="match status" value="1"/>
</dbReference>
<reference evidence="8" key="1">
    <citation type="journal article" date="2020" name="MBio">
        <title>Horizontal gene transfer to a defensive symbiont with a reduced genome amongst a multipartite beetle microbiome.</title>
        <authorList>
            <person name="Waterworth S.C."/>
            <person name="Florez L.V."/>
            <person name="Rees E.R."/>
            <person name="Hertweck C."/>
            <person name="Kaltenpoth M."/>
            <person name="Kwan J.C."/>
        </authorList>
    </citation>
    <scope>NUCLEOTIDE SEQUENCE [LARGE SCALE GENOMIC DNA]</scope>
</reference>
<proteinExistence type="inferred from homology"/>
<comment type="caution">
    <text evidence="7">The sequence shown here is derived from an EMBL/GenBank/DDBJ whole genome shotgun (WGS) entry which is preliminary data.</text>
</comment>
<keyword evidence="4" id="KW-0408">Iron</keyword>
<sequence>MAAISTGQTDALLTLGLVPAGATRDERGSLYPDYLRQAYPAAQAGFAATVDLGNRVTPDLEALAALRPDLILVHRTVLKPGVLALLQRIAPTVVTRGTGAHWKADFVLLADAVGRRDQARAWLASFAADARRAAGERPGVAPQVSFV</sequence>
<organism evidence="7 8">
    <name type="scientific">Paracidovorax wautersii</name>
    <dbReference type="NCBI Taxonomy" id="1177982"/>
    <lineage>
        <taxon>Bacteria</taxon>
        <taxon>Pseudomonadati</taxon>
        <taxon>Pseudomonadota</taxon>
        <taxon>Betaproteobacteria</taxon>
        <taxon>Burkholderiales</taxon>
        <taxon>Comamonadaceae</taxon>
        <taxon>Paracidovorax</taxon>
    </lineage>
</organism>
<dbReference type="AlphaFoldDB" id="A0A7V8JQ80"/>
<evidence type="ECO:0000313" key="7">
    <source>
        <dbReference type="EMBL" id="KAF1020729.1"/>
    </source>
</evidence>
<dbReference type="PANTHER" id="PTHR30532:SF1">
    <property type="entry name" value="IRON(3+)-HYDROXAMATE-BINDING PROTEIN FHUD"/>
    <property type="match status" value="1"/>
</dbReference>
<keyword evidence="4" id="KW-0410">Iron transport</keyword>
<accession>A0A7V8JQ80</accession>